<proteinExistence type="predicted"/>
<feature type="compositionally biased region" description="Low complexity" evidence="1">
    <location>
        <begin position="1299"/>
        <end position="1311"/>
    </location>
</feature>
<keyword evidence="4" id="KW-1185">Reference proteome</keyword>
<feature type="region of interest" description="Disordered" evidence="1">
    <location>
        <begin position="580"/>
        <end position="610"/>
    </location>
</feature>
<feature type="transmembrane region" description="Helical" evidence="2">
    <location>
        <begin position="1666"/>
        <end position="1685"/>
    </location>
</feature>
<protein>
    <submittedName>
        <fullName evidence="3">Uncharacterized protein</fullName>
    </submittedName>
</protein>
<organism evidence="3">
    <name type="scientific">Fonticula alba</name>
    <name type="common">Slime mold</name>
    <dbReference type="NCBI Taxonomy" id="691883"/>
    <lineage>
        <taxon>Eukaryota</taxon>
        <taxon>Rotosphaerida</taxon>
        <taxon>Fonticulaceae</taxon>
        <taxon>Fonticula</taxon>
    </lineage>
</organism>
<feature type="compositionally biased region" description="Low complexity" evidence="1">
    <location>
        <begin position="1042"/>
        <end position="1072"/>
    </location>
</feature>
<feature type="compositionally biased region" description="Basic and acidic residues" evidence="1">
    <location>
        <begin position="351"/>
        <end position="360"/>
    </location>
</feature>
<feature type="region of interest" description="Disordered" evidence="1">
    <location>
        <begin position="1374"/>
        <end position="1419"/>
    </location>
</feature>
<reference evidence="3" key="1">
    <citation type="submission" date="2013-04" db="EMBL/GenBank/DDBJ databases">
        <title>The Genome Sequence of Fonticula alba ATCC 38817.</title>
        <authorList>
            <consortium name="The Broad Institute Genomics Platform"/>
            <person name="Russ C."/>
            <person name="Cuomo C."/>
            <person name="Burger G."/>
            <person name="Gray M.W."/>
            <person name="Holland P.W.H."/>
            <person name="King N."/>
            <person name="Lang F.B.F."/>
            <person name="Roger A.J."/>
            <person name="Ruiz-Trillo I."/>
            <person name="Brown M."/>
            <person name="Walker B."/>
            <person name="Young S."/>
            <person name="Zeng Q."/>
            <person name="Gargeya S."/>
            <person name="Fitzgerald M."/>
            <person name="Haas B."/>
            <person name="Abouelleil A."/>
            <person name="Allen A.W."/>
            <person name="Alvarado L."/>
            <person name="Arachchi H.M."/>
            <person name="Berlin A.M."/>
            <person name="Chapman S.B."/>
            <person name="Gainer-Dewar J."/>
            <person name="Goldberg J."/>
            <person name="Griggs A."/>
            <person name="Gujja S."/>
            <person name="Hansen M."/>
            <person name="Howarth C."/>
            <person name="Imamovic A."/>
            <person name="Ireland A."/>
            <person name="Larimer J."/>
            <person name="McCowan C."/>
            <person name="Murphy C."/>
            <person name="Pearson M."/>
            <person name="Poon T.W."/>
            <person name="Priest M."/>
            <person name="Roberts A."/>
            <person name="Saif S."/>
            <person name="Shea T."/>
            <person name="Sisk P."/>
            <person name="Sykes S."/>
            <person name="Wortman J."/>
            <person name="Nusbaum C."/>
            <person name="Birren B."/>
        </authorList>
    </citation>
    <scope>NUCLEOTIDE SEQUENCE [LARGE SCALE GENOMIC DNA]</scope>
    <source>
        <strain evidence="3">ATCC 38817</strain>
    </source>
</reference>
<dbReference type="RefSeq" id="XP_009496672.1">
    <property type="nucleotide sequence ID" value="XM_009498397.1"/>
</dbReference>
<accession>A0A058Z4P9</accession>
<evidence type="ECO:0000256" key="1">
    <source>
        <dbReference type="SAM" id="MobiDB-lite"/>
    </source>
</evidence>
<feature type="transmembrane region" description="Helical" evidence="2">
    <location>
        <begin position="961"/>
        <end position="986"/>
    </location>
</feature>
<feature type="region of interest" description="Disordered" evidence="1">
    <location>
        <begin position="1"/>
        <end position="64"/>
    </location>
</feature>
<feature type="compositionally biased region" description="Low complexity" evidence="1">
    <location>
        <begin position="594"/>
        <end position="610"/>
    </location>
</feature>
<feature type="compositionally biased region" description="Low complexity" evidence="1">
    <location>
        <begin position="1162"/>
        <end position="1172"/>
    </location>
</feature>
<feature type="transmembrane region" description="Helical" evidence="2">
    <location>
        <begin position="1524"/>
        <end position="1541"/>
    </location>
</feature>
<feature type="compositionally biased region" description="Low complexity" evidence="1">
    <location>
        <begin position="1440"/>
        <end position="1480"/>
    </location>
</feature>
<feature type="compositionally biased region" description="Low complexity" evidence="1">
    <location>
        <begin position="1207"/>
        <end position="1232"/>
    </location>
</feature>
<feature type="region of interest" description="Disordered" evidence="1">
    <location>
        <begin position="1162"/>
        <end position="1246"/>
    </location>
</feature>
<feature type="region of interest" description="Disordered" evidence="1">
    <location>
        <begin position="1259"/>
        <end position="1328"/>
    </location>
</feature>
<feature type="compositionally biased region" description="Polar residues" evidence="1">
    <location>
        <begin position="51"/>
        <end position="61"/>
    </location>
</feature>
<evidence type="ECO:0000256" key="2">
    <source>
        <dbReference type="SAM" id="Phobius"/>
    </source>
</evidence>
<gene>
    <name evidence="3" type="ORF">H696_04517</name>
</gene>
<keyword evidence="2" id="KW-0472">Membrane</keyword>
<feature type="compositionally biased region" description="Low complexity" evidence="1">
    <location>
        <begin position="473"/>
        <end position="482"/>
    </location>
</feature>
<feature type="transmembrane region" description="Helical" evidence="2">
    <location>
        <begin position="724"/>
        <end position="746"/>
    </location>
</feature>
<dbReference type="Proteomes" id="UP000030693">
    <property type="component" value="Unassembled WGS sequence"/>
</dbReference>
<keyword evidence="2" id="KW-1133">Transmembrane helix</keyword>
<feature type="compositionally biased region" description="Basic and acidic residues" evidence="1">
    <location>
        <begin position="1190"/>
        <end position="1201"/>
    </location>
</feature>
<dbReference type="EMBL" id="KB932207">
    <property type="protein sequence ID" value="KCV69101.1"/>
    <property type="molecule type" value="Genomic_DNA"/>
</dbReference>
<feature type="transmembrane region" description="Helical" evidence="2">
    <location>
        <begin position="1561"/>
        <end position="1581"/>
    </location>
</feature>
<keyword evidence="2" id="KW-0812">Transmembrane</keyword>
<feature type="region of interest" description="Disordered" evidence="1">
    <location>
        <begin position="1439"/>
        <end position="1495"/>
    </location>
</feature>
<dbReference type="GeneID" id="20529242"/>
<feature type="compositionally biased region" description="Low complexity" evidence="1">
    <location>
        <begin position="26"/>
        <end position="36"/>
    </location>
</feature>
<feature type="region of interest" description="Disordered" evidence="1">
    <location>
        <begin position="338"/>
        <end position="363"/>
    </location>
</feature>
<evidence type="ECO:0000313" key="3">
    <source>
        <dbReference type="EMBL" id="KCV69101.1"/>
    </source>
</evidence>
<feature type="region of interest" description="Disordered" evidence="1">
    <location>
        <begin position="1022"/>
        <end position="1106"/>
    </location>
</feature>
<evidence type="ECO:0000313" key="4">
    <source>
        <dbReference type="Proteomes" id="UP000030693"/>
    </source>
</evidence>
<dbReference type="STRING" id="691883.A0A058Z4P9"/>
<feature type="compositionally biased region" description="Acidic residues" evidence="1">
    <location>
        <begin position="1175"/>
        <end position="1189"/>
    </location>
</feature>
<feature type="region of interest" description="Disordered" evidence="1">
    <location>
        <begin position="1779"/>
        <end position="1814"/>
    </location>
</feature>
<feature type="compositionally biased region" description="Basic and acidic residues" evidence="1">
    <location>
        <begin position="1481"/>
        <end position="1494"/>
    </location>
</feature>
<feature type="compositionally biased region" description="Low complexity" evidence="1">
    <location>
        <begin position="1781"/>
        <end position="1790"/>
    </location>
</feature>
<feature type="compositionally biased region" description="Low complexity" evidence="1">
    <location>
        <begin position="340"/>
        <end position="349"/>
    </location>
</feature>
<feature type="transmembrane region" description="Helical" evidence="2">
    <location>
        <begin position="786"/>
        <end position="804"/>
    </location>
</feature>
<name>A0A058Z4P9_FONAL</name>
<sequence>MAGPGLKMNTAELALFAASPPPPAAEPAANDPAGSATGKAPPGGVGLGTPSWDTSKYQASASPGLVAPHPTPSLAAGAGATPAVNPYWSPYMLGRGPASGTPGIGPLSGPSTPLATCSAAPTPATPFLRALSTMRSSGGSSSGLLMATAPTPTSAEPAWGSTSATAAAYAPPGPGSGDMSSGCATPATPAFSMFGMLLSPSLTDTQGREELTPQLPPTAGASWHPGPGHLAEDPVRPVSPMAVAGLAGGPPMTDRFLAVSIAQHTATAEAEAVVPAAAHPASGPAGRHPTGIPAMAMVRLQDYSAGQGAARSGASPSPGLPALMGGDALNRQLIHMRLTQQQQQQQQQQPDRQESQRGADAELAGRQAAQRIISAALEAAAAAGYRADLAAGLPADPLLAFPLEDPTVGGASPVPRYIWAAPPASQHLPGLDGLDAGDPRADDGRGFGDHSPGTPFRTMDIEEADRLVQAFQASQASRQAARPDPGPGGAWSVGTARPRTDGMAPPAHAATVMAGPPGGRPADPVHGPPAEEPAKPSGLANDAPPAEHRPEPLADGAGLLPPGAVLNSQEVFLTALLSTKSARGPPPVESRSNAARAGTPAAAGGSTSAADLAGQHAGLRRRAGAAAAAAAAHPGPDALLATDSPTMLLATESPSLGHLAGGGYSRPGSVPPPPSLTATAAAAGEAATPAAPAVVRSGPTLFDQYGRWFDSREAQSPRARWRSFYRVFAPWLVFGVFLAWFVAVLAQGRFGRQLQAAERPAIRQLAVALQRSDAPWSHGLDRLRTAYQWLDAILAGPVGGVNLFGTPGPGLSLAQLSGGWLPDAVIPVSAGLEALLAVLMFTWDIALPSRVYIYLTFLRMTRQLLGSMIGGAGLFEEDCRAALVAPFESRVALLEQLPLAACGPESSGLPSAHLMVATGMLLFMALHVRKQFVVLASLATVGYIGAAATVSVLIGSQSVTMAFAAVAYGASYFCTYLTTLVGVRLYKLLDDHFFRYIMETEKDPLELESLMLTAGGDEGAAMAQAAGSGSSSGSGSGPGPGPASSGVSATGGSMSAPVPAAGLAAGPARGAPMPAPDSGSEDKEPLGAEVAASPGGPGPGVGWALGHEQLTPPVLRFRPRSQILSAETGQLSPFEAFIQPAKQPPGGASAVASAATALAAAPTAASMAAPASPKEEEEEEEEEEDDVDEEERKDILPEIGEKQATFSIPSRPSSRRASASAEPGPQAADSAAAGGGPGQSGYFLAPGGRSTVTVIAAPAGGPRWPLGGSATAAGAEVKTVELKPPSRRSSFADTDPSSRRGSASGVAGLAAMPVPPRRSSLGVTPADLPASERPAALADLAAATMTLAPILDSASAGDLVIDKRLAKVASGDLAPLAGASRPPSAPSPGPGLAEDGGPGPRQEASSEAPATAELTSTADERMRQRAALALEDLRKIRSRGAAAPGPDAATPAGKPTTAGATLGEAAAPATARADPMAGPADDPRPDHADDHDQEVSAQAALFDRTIPVDRRLLPEPSLLRQRPNAFRAQVVFVLAVAVGVLERVRPAEYVLAPGVATRISTFMVTLQLLGLAAAFLFRHLAQLHLRKIPFRPHYMLKDSDNSFEQADVPDGELAMPPTEHAVRSRGQILWGVEQLRRRNAAATAAAGPAGPTPRLGDLRRMRGIDLWRRAVIGLLVAAGVATIAWVQELLMHGLEGYVAAALTLEAGGSLSPASLLLAEAMAALSPEMATFLAIVIRSARYFTLPVAMHFFVPWMVGQWTAAVAANQWAGLCVRATRREQQQQQQLHQQPGKGGPMPGAPAQAPSRRGTAMAAT</sequence>
<feature type="region of interest" description="Disordered" evidence="1">
    <location>
        <begin position="204"/>
        <end position="235"/>
    </location>
</feature>
<feature type="region of interest" description="Disordered" evidence="1">
    <location>
        <begin position="473"/>
        <end position="561"/>
    </location>
</feature>
<feature type="transmembrane region" description="Helical" evidence="2">
    <location>
        <begin position="933"/>
        <end position="955"/>
    </location>
</feature>